<keyword evidence="2" id="KW-1185">Reference proteome</keyword>
<sequence length="103" mass="11499">MLLSFTGGVTFFYNNAFASREENIKNLDSMKTSEQLATYKKLLEFEIKNMENVNNIANQSFNVILGSLLGFLSATLTTLSSKDDEIADSHDSILESKLEPPEN</sequence>
<evidence type="ECO:0000313" key="2">
    <source>
        <dbReference type="Proteomes" id="UP000640725"/>
    </source>
</evidence>
<accession>A0ABR9UCV8</accession>
<gene>
    <name evidence="1" type="ORF">IQ236_13910</name>
</gene>
<dbReference type="EMBL" id="JADEWU010000029">
    <property type="protein sequence ID" value="MBE9144303.1"/>
    <property type="molecule type" value="Genomic_DNA"/>
</dbReference>
<name>A0ABR9UCV8_9CYAN</name>
<protein>
    <submittedName>
        <fullName evidence="1">Uncharacterized protein</fullName>
    </submittedName>
</protein>
<organism evidence="1 2">
    <name type="scientific">Planktothrix mougeotii LEGE 06226</name>
    <dbReference type="NCBI Taxonomy" id="1828728"/>
    <lineage>
        <taxon>Bacteria</taxon>
        <taxon>Bacillati</taxon>
        <taxon>Cyanobacteriota</taxon>
        <taxon>Cyanophyceae</taxon>
        <taxon>Oscillatoriophycideae</taxon>
        <taxon>Oscillatoriales</taxon>
        <taxon>Microcoleaceae</taxon>
        <taxon>Planktothrix</taxon>
    </lineage>
</organism>
<comment type="caution">
    <text evidence="1">The sequence shown here is derived from an EMBL/GenBank/DDBJ whole genome shotgun (WGS) entry which is preliminary data.</text>
</comment>
<proteinExistence type="predicted"/>
<evidence type="ECO:0000313" key="1">
    <source>
        <dbReference type="EMBL" id="MBE9144303.1"/>
    </source>
</evidence>
<reference evidence="1 2" key="1">
    <citation type="submission" date="2020-10" db="EMBL/GenBank/DDBJ databases">
        <authorList>
            <person name="Castelo-Branco R."/>
            <person name="Eusebio N."/>
            <person name="Adriana R."/>
            <person name="Vieira A."/>
            <person name="Brugerolle De Fraissinette N."/>
            <person name="Rezende De Castro R."/>
            <person name="Schneider M.P."/>
            <person name="Vasconcelos V."/>
            <person name="Leao P.N."/>
        </authorList>
    </citation>
    <scope>NUCLEOTIDE SEQUENCE [LARGE SCALE GENOMIC DNA]</scope>
    <source>
        <strain evidence="1 2">LEGE 06226</strain>
    </source>
</reference>
<dbReference type="Proteomes" id="UP000640725">
    <property type="component" value="Unassembled WGS sequence"/>
</dbReference>